<accession>A0ABW0U6N9</accession>
<dbReference type="Gene3D" id="1.10.540.10">
    <property type="entry name" value="Acyl-CoA dehydrogenase/oxidase, N-terminal domain"/>
    <property type="match status" value="1"/>
</dbReference>
<dbReference type="InterPro" id="IPR046373">
    <property type="entry name" value="Acyl-CoA_Oxase/DH_mid-dom_sf"/>
</dbReference>
<dbReference type="PIRSF" id="PIRSF016578">
    <property type="entry name" value="HsaA"/>
    <property type="match status" value="1"/>
</dbReference>
<dbReference type="Proteomes" id="UP001596143">
    <property type="component" value="Unassembled WGS sequence"/>
</dbReference>
<gene>
    <name evidence="3" type="ORF">ACFPTR_09775</name>
</gene>
<evidence type="ECO:0000256" key="1">
    <source>
        <dbReference type="ARBA" id="ARBA00023002"/>
    </source>
</evidence>
<dbReference type="InterPro" id="IPR036250">
    <property type="entry name" value="AcylCo_DH-like_C"/>
</dbReference>
<feature type="domain" description="Acyl-CoA dehydrogenase C-terminal" evidence="2">
    <location>
        <begin position="247"/>
        <end position="371"/>
    </location>
</feature>
<proteinExistence type="predicted"/>
<dbReference type="InterPro" id="IPR013107">
    <property type="entry name" value="Acyl-CoA_DH_C"/>
</dbReference>
<evidence type="ECO:0000259" key="2">
    <source>
        <dbReference type="Pfam" id="PF08028"/>
    </source>
</evidence>
<evidence type="ECO:0000313" key="4">
    <source>
        <dbReference type="Proteomes" id="UP001596143"/>
    </source>
</evidence>
<dbReference type="Pfam" id="PF08028">
    <property type="entry name" value="Acyl-CoA_dh_2"/>
    <property type="match status" value="1"/>
</dbReference>
<dbReference type="RefSeq" id="WP_270896941.1">
    <property type="nucleotide sequence ID" value="NZ_JBHSPF010000050.1"/>
</dbReference>
<dbReference type="Gene3D" id="1.20.140.10">
    <property type="entry name" value="Butyryl-CoA Dehydrogenase, subunit A, domain 3"/>
    <property type="match status" value="1"/>
</dbReference>
<dbReference type="SUPFAM" id="SSF56645">
    <property type="entry name" value="Acyl-CoA dehydrogenase NM domain-like"/>
    <property type="match status" value="1"/>
</dbReference>
<name>A0ABW0U6N9_9BACI</name>
<protein>
    <submittedName>
        <fullName evidence="3">Acyl-CoA dehydrogenase family protein</fullName>
    </submittedName>
</protein>
<organism evidence="3 4">
    <name type="scientific">Aliibacillus thermotolerans</name>
    <dbReference type="NCBI Taxonomy" id="1834418"/>
    <lineage>
        <taxon>Bacteria</taxon>
        <taxon>Bacillati</taxon>
        <taxon>Bacillota</taxon>
        <taxon>Bacilli</taxon>
        <taxon>Bacillales</taxon>
        <taxon>Bacillaceae</taxon>
        <taxon>Aliibacillus</taxon>
    </lineage>
</organism>
<dbReference type="SUPFAM" id="SSF47203">
    <property type="entry name" value="Acyl-CoA dehydrogenase C-terminal domain-like"/>
    <property type="match status" value="1"/>
</dbReference>
<dbReference type="Gene3D" id="2.40.110.10">
    <property type="entry name" value="Butyryl-CoA Dehydrogenase, subunit A, domain 2"/>
    <property type="match status" value="1"/>
</dbReference>
<dbReference type="InterPro" id="IPR037069">
    <property type="entry name" value="AcylCoA_DH/ox_N_sf"/>
</dbReference>
<comment type="caution">
    <text evidence="3">The sequence shown here is derived from an EMBL/GenBank/DDBJ whole genome shotgun (WGS) entry which is preliminary data.</text>
</comment>
<keyword evidence="4" id="KW-1185">Reference proteome</keyword>
<dbReference type="PANTHER" id="PTHR48083">
    <property type="entry name" value="MEDIUM-CHAIN SPECIFIC ACYL-COA DEHYDROGENASE, MITOCHONDRIAL-RELATED"/>
    <property type="match status" value="1"/>
</dbReference>
<evidence type="ECO:0000313" key="3">
    <source>
        <dbReference type="EMBL" id="MFC5629151.1"/>
    </source>
</evidence>
<sequence length="395" mass="43965">MTSAVISQEEKTLKKLLDDAVKIGKLAEKENAEAEQNANISANVAQAIKDSPISKMMLPKEYGGPQVSLREFGKIVQTVAYYNVSASWLTFLYPLHNTLPSFLEKKARDEIVNQGGLISDIFAALGTAEEDGDGYRISGTWDFASGVNYSDWIGVGVNMQLPGMDEPEVCLPILKTSDLQIVENWDTFGLRGTGSNRIIADNVYVPKERVLPVSRLEFAGRPPEEDYDKDYPFYHIPFFPAFYLGFPYMALGGTKRIIDEFKSATEKRRRLMDNGLLESESPRSQRVMAEITTDFQAAEALMESYITKLEQSRNSDNPTSPAEFFAIRTKVTKICTEIAVRVLITLGGAALYKGGPIEQFFRDILSVATHKTSLYEDSVQAYGMELFGFDSGVRG</sequence>
<dbReference type="InterPro" id="IPR050741">
    <property type="entry name" value="Acyl-CoA_dehydrogenase"/>
</dbReference>
<dbReference type="PANTHER" id="PTHR48083:SF5">
    <property type="entry name" value="NRGC PROTEIN"/>
    <property type="match status" value="1"/>
</dbReference>
<reference evidence="4" key="1">
    <citation type="journal article" date="2019" name="Int. J. Syst. Evol. Microbiol.">
        <title>The Global Catalogue of Microorganisms (GCM) 10K type strain sequencing project: providing services to taxonomists for standard genome sequencing and annotation.</title>
        <authorList>
            <consortium name="The Broad Institute Genomics Platform"/>
            <consortium name="The Broad Institute Genome Sequencing Center for Infectious Disease"/>
            <person name="Wu L."/>
            <person name="Ma J."/>
        </authorList>
    </citation>
    <scope>NUCLEOTIDE SEQUENCE [LARGE SCALE GENOMIC DNA]</scope>
    <source>
        <strain evidence="4">CGMCC 1.15790</strain>
    </source>
</reference>
<dbReference type="EMBL" id="JBHSPF010000050">
    <property type="protein sequence ID" value="MFC5629151.1"/>
    <property type="molecule type" value="Genomic_DNA"/>
</dbReference>
<dbReference type="InterPro" id="IPR009100">
    <property type="entry name" value="AcylCoA_DH/oxidase_NM_dom_sf"/>
</dbReference>
<keyword evidence="1" id="KW-0560">Oxidoreductase</keyword>